<feature type="region of interest" description="Disordered" evidence="1">
    <location>
        <begin position="1"/>
        <end position="22"/>
    </location>
</feature>
<evidence type="ECO:0000256" key="1">
    <source>
        <dbReference type="SAM" id="MobiDB-lite"/>
    </source>
</evidence>
<dbReference type="HOGENOM" id="CLU_3094192_0_0_2"/>
<evidence type="ECO:0000313" key="2">
    <source>
        <dbReference type="EMBL" id="CCQ35813.1"/>
    </source>
</evidence>
<keyword evidence="3" id="KW-1185">Reference proteome</keyword>
<gene>
    <name evidence="2" type="ordered locus">Nmlp_1614</name>
</gene>
<reference evidence="2 3" key="1">
    <citation type="journal article" date="2013" name="Genome Announc.">
        <title>Genome of the haloarchaeon Natronomonas moolapensis, a neutrophilic member of a previously haloalkaliphilic genus.</title>
        <authorList>
            <person name="Dyall-Smith M.L."/>
            <person name="Pfeiffer F."/>
            <person name="Oberwinkler T."/>
            <person name="Klee K."/>
            <person name="Rampp M."/>
            <person name="Palm P."/>
            <person name="Gross K."/>
            <person name="Schuster S.C."/>
            <person name="Oesterhelt D."/>
        </authorList>
    </citation>
    <scope>NUCLEOTIDE SEQUENCE [LARGE SCALE GENOMIC DNA]</scope>
    <source>
        <strain evidence="3">DSM 18674 / JCM 14361 / 8.8.11</strain>
    </source>
</reference>
<accession>M1XPA2</accession>
<proteinExistence type="predicted"/>
<feature type="compositionally biased region" description="Basic and acidic residues" evidence="1">
    <location>
        <begin position="13"/>
        <end position="22"/>
    </location>
</feature>
<dbReference type="KEGG" id="nmo:Nmlp_1614"/>
<evidence type="ECO:0000313" key="3">
    <source>
        <dbReference type="Proteomes" id="UP000011867"/>
    </source>
</evidence>
<name>M1XPA2_NATM8</name>
<dbReference type="EMBL" id="HF582854">
    <property type="protein sequence ID" value="CCQ35813.1"/>
    <property type="molecule type" value="Genomic_DNA"/>
</dbReference>
<dbReference type="AlphaFoldDB" id="M1XPA2"/>
<sequence length="51" mass="5700">MDSKVNEPPTDNKLNHATDHSKMTGVDIDAVDIRMSKRKLNLAKTLHAEIV</sequence>
<dbReference type="Proteomes" id="UP000011867">
    <property type="component" value="Chromosome"/>
</dbReference>
<organism evidence="2 3">
    <name type="scientific">Natronomonas moolapensis (strain DSM 18674 / CECT 7526 / JCM 14361 / 8.8.11)</name>
    <dbReference type="NCBI Taxonomy" id="268739"/>
    <lineage>
        <taxon>Archaea</taxon>
        <taxon>Methanobacteriati</taxon>
        <taxon>Methanobacteriota</taxon>
        <taxon>Stenosarchaea group</taxon>
        <taxon>Halobacteria</taxon>
        <taxon>Halobacteriales</taxon>
        <taxon>Natronomonadaceae</taxon>
        <taxon>Natronomonas</taxon>
    </lineage>
</organism>
<protein>
    <submittedName>
        <fullName evidence="2">Uncharacterized protein</fullName>
    </submittedName>
</protein>